<dbReference type="Gene3D" id="2.60.40.10">
    <property type="entry name" value="Immunoglobulins"/>
    <property type="match status" value="4"/>
</dbReference>
<dbReference type="PROSITE" id="PS50853">
    <property type="entry name" value="FN3"/>
    <property type="match status" value="1"/>
</dbReference>
<dbReference type="Pfam" id="PF18911">
    <property type="entry name" value="PKD_4"/>
    <property type="match status" value="3"/>
</dbReference>
<evidence type="ECO:0000256" key="2">
    <source>
        <dbReference type="ARBA" id="ARBA00022692"/>
    </source>
</evidence>
<keyword evidence="2" id="KW-0812">Transmembrane</keyword>
<evidence type="ECO:0000256" key="8">
    <source>
        <dbReference type="SAM" id="MobiDB-lite"/>
    </source>
</evidence>
<comment type="subcellular location">
    <subcellularLocation>
        <location evidence="1">Membrane</location>
        <topology evidence="1">Multi-pass membrane protein</topology>
    </subcellularLocation>
</comment>
<gene>
    <name evidence="12" type="ORF">ACIB24_21325</name>
</gene>
<feature type="domain" description="PKD" evidence="10">
    <location>
        <begin position="1165"/>
        <end position="1248"/>
    </location>
</feature>
<keyword evidence="9" id="KW-0732">Signal</keyword>
<dbReference type="Pfam" id="PF13385">
    <property type="entry name" value="Laminin_G_3"/>
    <property type="match status" value="1"/>
</dbReference>
<dbReference type="InterPro" id="IPR003961">
    <property type="entry name" value="FN3_dom"/>
</dbReference>
<keyword evidence="6" id="KW-0378">Hydrolase</keyword>
<dbReference type="CDD" id="cd00146">
    <property type="entry name" value="PKD"/>
    <property type="match status" value="3"/>
</dbReference>
<proteinExistence type="predicted"/>
<feature type="compositionally biased region" description="Low complexity" evidence="8">
    <location>
        <begin position="604"/>
        <end position="613"/>
    </location>
</feature>
<comment type="caution">
    <text evidence="12">The sequence shown here is derived from an EMBL/GenBank/DDBJ whole genome shotgun (WGS) entry which is preliminary data.</text>
</comment>
<keyword evidence="13" id="KW-1185">Reference proteome</keyword>
<dbReference type="InterPro" id="IPR011047">
    <property type="entry name" value="Quinoprotein_ADH-like_sf"/>
</dbReference>
<dbReference type="InterPro" id="IPR013783">
    <property type="entry name" value="Ig-like_fold"/>
</dbReference>
<keyword evidence="4" id="KW-1133">Transmembrane helix</keyword>
<keyword evidence="3" id="KW-0677">Repeat</keyword>
<dbReference type="PROSITE" id="PS50093">
    <property type="entry name" value="PKD"/>
    <property type="match status" value="3"/>
</dbReference>
<dbReference type="Gene3D" id="2.60.120.200">
    <property type="match status" value="1"/>
</dbReference>
<feature type="signal peptide" evidence="9">
    <location>
        <begin position="1"/>
        <end position="28"/>
    </location>
</feature>
<dbReference type="PANTHER" id="PTHR46730">
    <property type="entry name" value="POLYCYSTIN-1"/>
    <property type="match status" value="1"/>
</dbReference>
<evidence type="ECO:0000256" key="3">
    <source>
        <dbReference type="ARBA" id="ARBA00022737"/>
    </source>
</evidence>
<keyword evidence="7" id="KW-0624">Polysaccharide degradation</keyword>
<protein>
    <submittedName>
        <fullName evidence="12">PKD domain-containing protein</fullName>
    </submittedName>
</protein>
<keyword evidence="7" id="KW-0119">Carbohydrate metabolism</keyword>
<evidence type="ECO:0000256" key="5">
    <source>
        <dbReference type="ARBA" id="ARBA00023136"/>
    </source>
</evidence>
<feature type="chain" id="PRO_5045223529" evidence="9">
    <location>
        <begin position="29"/>
        <end position="1462"/>
    </location>
</feature>
<reference evidence="12 13" key="1">
    <citation type="submission" date="2024-10" db="EMBL/GenBank/DDBJ databases">
        <title>The Natural Products Discovery Center: Release of the First 8490 Sequenced Strains for Exploring Actinobacteria Biosynthetic Diversity.</title>
        <authorList>
            <person name="Kalkreuter E."/>
            <person name="Kautsar S.A."/>
            <person name="Yang D."/>
            <person name="Bader C.D."/>
            <person name="Teijaro C.N."/>
            <person name="Fluegel L."/>
            <person name="Davis C.M."/>
            <person name="Simpson J.R."/>
            <person name="Lauterbach L."/>
            <person name="Steele A.D."/>
            <person name="Gui C."/>
            <person name="Meng S."/>
            <person name="Li G."/>
            <person name="Viehrig K."/>
            <person name="Ye F."/>
            <person name="Su P."/>
            <person name="Kiefer A.F."/>
            <person name="Nichols A."/>
            <person name="Cepeda A.J."/>
            <person name="Yan W."/>
            <person name="Fan B."/>
            <person name="Jiang Y."/>
            <person name="Adhikari A."/>
            <person name="Zheng C.-J."/>
            <person name="Schuster L."/>
            <person name="Cowan T.M."/>
            <person name="Smanski M.J."/>
            <person name="Chevrette M.G."/>
            <person name="De Carvalho L.P.S."/>
            <person name="Shen B."/>
        </authorList>
    </citation>
    <scope>NUCLEOTIDE SEQUENCE [LARGE SCALE GENOMIC DNA]</scope>
    <source>
        <strain evidence="12 13">NPDC049639</strain>
    </source>
</reference>
<feature type="region of interest" description="Disordered" evidence="8">
    <location>
        <begin position="593"/>
        <end position="613"/>
    </location>
</feature>
<dbReference type="SUPFAM" id="SSF49265">
    <property type="entry name" value="Fibronectin type III"/>
    <property type="match status" value="1"/>
</dbReference>
<dbReference type="Proteomes" id="UP001612915">
    <property type="component" value="Unassembled WGS sequence"/>
</dbReference>
<dbReference type="SMART" id="SM00089">
    <property type="entry name" value="PKD"/>
    <property type="match status" value="3"/>
</dbReference>
<evidence type="ECO:0000256" key="7">
    <source>
        <dbReference type="ARBA" id="ARBA00023326"/>
    </source>
</evidence>
<dbReference type="InterPro" id="IPR035986">
    <property type="entry name" value="PKD_dom_sf"/>
</dbReference>
<dbReference type="SUPFAM" id="SSF49899">
    <property type="entry name" value="Concanavalin A-like lectins/glucanases"/>
    <property type="match status" value="1"/>
</dbReference>
<dbReference type="InterPro" id="IPR013320">
    <property type="entry name" value="ConA-like_dom_sf"/>
</dbReference>
<keyword evidence="6" id="KW-0326">Glycosidase</keyword>
<evidence type="ECO:0000256" key="4">
    <source>
        <dbReference type="ARBA" id="ARBA00022989"/>
    </source>
</evidence>
<dbReference type="SUPFAM" id="SSF50998">
    <property type="entry name" value="Quinoprotein alcohol dehydrogenase-like"/>
    <property type="match status" value="1"/>
</dbReference>
<evidence type="ECO:0000259" key="10">
    <source>
        <dbReference type="PROSITE" id="PS50093"/>
    </source>
</evidence>
<organism evidence="12 13">
    <name type="scientific">Spongisporangium articulatum</name>
    <dbReference type="NCBI Taxonomy" id="3362603"/>
    <lineage>
        <taxon>Bacteria</taxon>
        <taxon>Bacillati</taxon>
        <taxon>Actinomycetota</taxon>
        <taxon>Actinomycetes</taxon>
        <taxon>Kineosporiales</taxon>
        <taxon>Kineosporiaceae</taxon>
        <taxon>Spongisporangium</taxon>
    </lineage>
</organism>
<feature type="domain" description="PKD" evidence="10">
    <location>
        <begin position="866"/>
        <end position="952"/>
    </location>
</feature>
<feature type="domain" description="Fibronectin type-III" evidence="11">
    <location>
        <begin position="439"/>
        <end position="537"/>
    </location>
</feature>
<evidence type="ECO:0000256" key="1">
    <source>
        <dbReference type="ARBA" id="ARBA00004141"/>
    </source>
</evidence>
<evidence type="ECO:0000256" key="6">
    <source>
        <dbReference type="ARBA" id="ARBA00023295"/>
    </source>
</evidence>
<keyword evidence="5" id="KW-0472">Membrane</keyword>
<dbReference type="InterPro" id="IPR000601">
    <property type="entry name" value="PKD_dom"/>
</dbReference>
<evidence type="ECO:0000259" key="11">
    <source>
        <dbReference type="PROSITE" id="PS50853"/>
    </source>
</evidence>
<dbReference type="PANTHER" id="PTHR46730:SF4">
    <property type="entry name" value="POLYCYSTIC KIDNEY DISEASE PROTEIN 1-LIKE 1"/>
    <property type="match status" value="1"/>
</dbReference>
<accession>A0ABW8ATA8</accession>
<dbReference type="EMBL" id="JBITLV010000008">
    <property type="protein sequence ID" value="MFI7589617.1"/>
    <property type="molecule type" value="Genomic_DNA"/>
</dbReference>
<dbReference type="RefSeq" id="WP_398284220.1">
    <property type="nucleotide sequence ID" value="NZ_JBITLV010000008.1"/>
</dbReference>
<dbReference type="InterPro" id="IPR036116">
    <property type="entry name" value="FN3_sf"/>
</dbReference>
<evidence type="ECO:0000313" key="13">
    <source>
        <dbReference type="Proteomes" id="UP001612915"/>
    </source>
</evidence>
<name>A0ABW8ATA8_9ACTN</name>
<feature type="compositionally biased region" description="Polar residues" evidence="8">
    <location>
        <begin position="593"/>
        <end position="603"/>
    </location>
</feature>
<dbReference type="InterPro" id="IPR022409">
    <property type="entry name" value="PKD/Chitinase_dom"/>
</dbReference>
<feature type="domain" description="PKD" evidence="10">
    <location>
        <begin position="795"/>
        <end position="858"/>
    </location>
</feature>
<evidence type="ECO:0000256" key="9">
    <source>
        <dbReference type="SAM" id="SignalP"/>
    </source>
</evidence>
<evidence type="ECO:0000313" key="12">
    <source>
        <dbReference type="EMBL" id="MFI7589617.1"/>
    </source>
</evidence>
<sequence length="1462" mass="147790">MRALSAGVVTSVLAALVLPVLTSGSAQADTAPIVTEPVTVSADALPTVQVNGVVWAQVIVGSTVYVTGEFTSARPAGSSAGTNETPRSNILAYNIDTGALISSWAPTLNAQGLAIAASADGKTIYVGGEFTDVSGVAKNRIVALDAATGAVVTAFKGSLNSTVKALAVSGNTVYAGGGFTTAAGQTRTRLAAFDATTGDLLSWAPTADAVVNALLVLPTVNKVVVGGRLGTLNGTSALGWGAVDATTGATLSWPAQAIFNDWGTKAAMTSLVTDGTQVYASGYNFGGNGNLEAEGATDLNGNLIWVNGCKGDTYNLAAANNVLYSVSHSHDCSSVGDHPQTSPDWTYQRAQAFTTTVGGTNASGSTYAGRPAPKVLHWLPTLVAGSYTGQVQAAWSVAADSKYVVLGGEFPSVNGTQQYGLVRMAVREVAPDKEGPRPFTANPTATSPSAGTVKLSWTATWDRDNKNLTYEILRNGTVVGQVKSDSTWWTLPSLSYTDTKAPGGTTATYQVRAKDAYGNAATTASVSVAVTAGTPATSAYPDAVSASSPANYWRLGETSGTTAADSAGNKPLTLSGATRNVTGALTGDTNKAVTMSGSATVPGTTTSSQTSPTTFSEEVWFKTNTTKGGKLIGFGNSRTTSSTTSDRHIYMNNSGQLYFGVLSSGGTKATINSSAAYNNNAWHYAAATWSAANGAKLYVDGQQVASSAAMNTSQSYTGYWRLGGDSLSTGSIFNTSNWPSKPTNTSIAASLDEPAVYSTELTAAAVADHYTAGSQGTPANKAPTAALSYTAKYRTVSFTAAGSADPDGTIASYAWDFGDGSTATTTDPTTTHAYATTGSFTAKVTVTDNGGATASTQVVATTTTPLNQSPTASFTSAVTGLSVAFDASASKDDDGTIASYAWNFGDGTTGTGVTASHTYGAAGAFPVTLTVTDDSGATSVSSASVTTTQGGTQTVIAADAFGRTVAAGLGNADNGGAWSVSSTTLTSVADGAAKFTLAGAKSASARLGSVSSTTTDLTGTVWTDSMPTGAGIYLAISGRSTTAGDYRARVRIGTDGAVSAGVTVSAGTAETAIGSQAAVAGLTYAAGDKLNVRTQVSGASPTTIRMKVWKAGTTEPAAWTREVTDSTDGYQVAGGIGLYSYNGTGGATQGARFDDLTATGALIAANQAPTAAFTATPTALAVAFDGSGSTDADGTVASYAWDFGDNTTGTGVAPSHTYAAAGTYTVKLTVTDDKGATGVLSQNVTVTAAQDPNVIAADTFERTVATGFGSADTGGAWTTTGSTSTFSVGNGAASVTTPAGGTSMARLDGVPQQDVDETHRVWIDAMPTGSGIYYSTLLRRDTTADYRAKVFINPAGKVQVYLTKIVSGTETTLTTAQTVTGLTVTPGTVLKVRSQAVGVNPTTLNIKVWADGSAEPAAWQQTVTDSTAVLQDAGTVGLAAYLSGSATAPVTGHYDDLVVRKL</sequence>
<dbReference type="SUPFAM" id="SSF49299">
    <property type="entry name" value="PKD domain"/>
    <property type="match status" value="3"/>
</dbReference>